<evidence type="ECO:0000313" key="2">
    <source>
        <dbReference type="EMBL" id="MPN61906.1"/>
    </source>
</evidence>
<organism evidence="2">
    <name type="scientific">bioreactor metagenome</name>
    <dbReference type="NCBI Taxonomy" id="1076179"/>
    <lineage>
        <taxon>unclassified sequences</taxon>
        <taxon>metagenomes</taxon>
        <taxon>ecological metagenomes</taxon>
    </lineage>
</organism>
<sequence length="158" mass="17272">MTRIGGKASGQAEDVGDRHAGRHLVHPGTTQVTSEGDQSRARFGLGTVGTEPRRAVTVDLAHPQQCLRVQHHSRADAMALAVAAAEDERRPLGHRTSRAAVGERDQGRLLRGHIAVRGLQHMQARRVQQRGRPRAAVRRVAHLRPPTASDQRGAHCKR</sequence>
<accession>A0A645JEK2</accession>
<evidence type="ECO:0000256" key="1">
    <source>
        <dbReference type="SAM" id="MobiDB-lite"/>
    </source>
</evidence>
<proteinExistence type="predicted"/>
<dbReference type="AlphaFoldDB" id="A0A645JEK2"/>
<reference evidence="2" key="1">
    <citation type="submission" date="2019-08" db="EMBL/GenBank/DDBJ databases">
        <authorList>
            <person name="Kucharzyk K."/>
            <person name="Murdoch R.W."/>
            <person name="Higgins S."/>
            <person name="Loffler F."/>
        </authorList>
    </citation>
    <scope>NUCLEOTIDE SEQUENCE</scope>
</reference>
<comment type="caution">
    <text evidence="2">The sequence shown here is derived from an EMBL/GenBank/DDBJ whole genome shotgun (WGS) entry which is preliminary data.</text>
</comment>
<name>A0A645JEK2_9ZZZZ</name>
<protein>
    <submittedName>
        <fullName evidence="2">Uncharacterized protein</fullName>
    </submittedName>
</protein>
<gene>
    <name evidence="2" type="ORF">SDC9_209652</name>
</gene>
<feature type="region of interest" description="Disordered" evidence="1">
    <location>
        <begin position="1"/>
        <end position="43"/>
    </location>
</feature>
<dbReference type="EMBL" id="VSSQ01139193">
    <property type="protein sequence ID" value="MPN61906.1"/>
    <property type="molecule type" value="Genomic_DNA"/>
</dbReference>